<evidence type="ECO:0000313" key="4">
    <source>
        <dbReference type="EMBL" id="PLC50010.1"/>
    </source>
</evidence>
<keyword evidence="4" id="KW-0808">Transferase</keyword>
<dbReference type="Pfam" id="PF13477">
    <property type="entry name" value="Glyco_trans_4_2"/>
    <property type="match status" value="1"/>
</dbReference>
<dbReference type="SUPFAM" id="SSF53756">
    <property type="entry name" value="UDP-Glycosyltransferase/glycogen phosphorylase"/>
    <property type="match status" value="2"/>
</dbReference>
<dbReference type="AlphaFoldDB" id="A0A2N4U4R3"/>
<evidence type="ECO:0000313" key="5">
    <source>
        <dbReference type="Proteomes" id="UP000234190"/>
    </source>
</evidence>
<accession>A0A2N4U4R3</accession>
<protein>
    <submittedName>
        <fullName evidence="4">Glycosyl transferase</fullName>
    </submittedName>
</protein>
<keyword evidence="5" id="KW-1185">Reference proteome</keyword>
<gene>
    <name evidence="4" type="ORF">CR159_10280</name>
</gene>
<evidence type="ECO:0000259" key="1">
    <source>
        <dbReference type="Pfam" id="PF00534"/>
    </source>
</evidence>
<feature type="domain" description="Glycosyltransferase subfamily 4-like N-terminal" evidence="2">
    <location>
        <begin position="24"/>
        <end position="186"/>
    </location>
</feature>
<dbReference type="CDD" id="cd03808">
    <property type="entry name" value="GT4_CapM-like"/>
    <property type="match status" value="1"/>
</dbReference>
<dbReference type="Pfam" id="PF00534">
    <property type="entry name" value="Glycos_transf_1"/>
    <property type="match status" value="2"/>
</dbReference>
<dbReference type="Gene3D" id="3.40.50.2000">
    <property type="entry name" value="Glycogen Phosphorylase B"/>
    <property type="match status" value="4"/>
</dbReference>
<reference evidence="4 5" key="1">
    <citation type="submission" date="2017-10" db="EMBL/GenBank/DDBJ databases">
        <title>Two draft genome sequences of Pusillimonas sp. strains isolated from a nitrate- and radionuclide-contaminated groundwater in Russia.</title>
        <authorList>
            <person name="Grouzdev D.S."/>
            <person name="Tourova T.P."/>
            <person name="Goeva M.A."/>
            <person name="Babich T.L."/>
            <person name="Sokolova D.S."/>
            <person name="Abdullin R."/>
            <person name="Poltaraus A.B."/>
            <person name="Toshchakov S.V."/>
            <person name="Nazina T.N."/>
        </authorList>
    </citation>
    <scope>NUCLEOTIDE SEQUENCE [LARGE SCALE GENOMIC DNA]</scope>
    <source>
        <strain evidence="4 5">JR1/69-3-13</strain>
    </source>
</reference>
<feature type="domain" description="Glycosyltransferase subfamily 4-like N-terminal" evidence="3">
    <location>
        <begin position="414"/>
        <end position="542"/>
    </location>
</feature>
<dbReference type="Proteomes" id="UP000234190">
    <property type="component" value="Unassembled WGS sequence"/>
</dbReference>
<name>A0A2N4U4R3_9BURK</name>
<feature type="domain" description="Glycosyl transferase family 1" evidence="1">
    <location>
        <begin position="594"/>
        <end position="758"/>
    </location>
</feature>
<dbReference type="OrthoDB" id="9775208at2"/>
<dbReference type="Pfam" id="PF13439">
    <property type="entry name" value="Glyco_transf_4"/>
    <property type="match status" value="1"/>
</dbReference>
<comment type="caution">
    <text evidence="4">The sequence shown here is derived from an EMBL/GenBank/DDBJ whole genome shotgun (WGS) entry which is preliminary data.</text>
</comment>
<feature type="domain" description="Glycosyl transferase family 1" evidence="1">
    <location>
        <begin position="197"/>
        <end position="344"/>
    </location>
</feature>
<evidence type="ECO:0000259" key="3">
    <source>
        <dbReference type="Pfam" id="PF13477"/>
    </source>
</evidence>
<organism evidence="4 5">
    <name type="scientific">Pollutimonas subterranea</name>
    <dbReference type="NCBI Taxonomy" id="2045210"/>
    <lineage>
        <taxon>Bacteria</taxon>
        <taxon>Pseudomonadati</taxon>
        <taxon>Pseudomonadota</taxon>
        <taxon>Betaproteobacteria</taxon>
        <taxon>Burkholderiales</taxon>
        <taxon>Alcaligenaceae</taxon>
        <taxon>Pollutimonas</taxon>
    </lineage>
</organism>
<dbReference type="InterPro" id="IPR028098">
    <property type="entry name" value="Glyco_trans_4-like_N"/>
</dbReference>
<dbReference type="EMBL" id="PDNW01000007">
    <property type="protein sequence ID" value="PLC50010.1"/>
    <property type="molecule type" value="Genomic_DNA"/>
</dbReference>
<evidence type="ECO:0000259" key="2">
    <source>
        <dbReference type="Pfam" id="PF13439"/>
    </source>
</evidence>
<dbReference type="PANTHER" id="PTHR12526">
    <property type="entry name" value="GLYCOSYLTRANSFERASE"/>
    <property type="match status" value="1"/>
</dbReference>
<proteinExistence type="predicted"/>
<sequence length="785" mass="84647">MSDYQYVNPDPLHVVHIITGLGQGGAETVLHRLLTADIQSDRHCVISLGGEGVFGPRLREAGIAVYALNIKSPIGAAKGLWRLHRLLRHLRPDVVQTWMYHADLFGGVVARLAGVKAVAWGIRNSGADLHKTSRSAKALAWLCARVSRLVPAVIVACAENAAQRHQKWGYRADRMLVIPNGYDLTRWQPDLAARAAVRNEWGWTGDESVIGSVARWNPLKDHANLLAAFALSAQHDPALRCVLIGPDMDASNTELMTLITRHGVVDKVKLLGRREDVPRLMNGLDVHVLSSLAEGFPNVVAEAMASGVACVVTDVGDAARIVGDTGWVAAPQNPLALSQALDQAAAHLGTEDMEQRLRAGRERVGKLFSLEAMVNAYHVVWRRLAADYPAANRATPRPSYAHDGQAGVGRAPRLLFVVNNPAFFLSHRLPLALGAQEAGFDVHVATMAGASVPEILSHGLVHHIVPMSRSGKNPVEEVQSIYAIWKLLRRVRPDVMHAVTIKPVLYGGIAARLAGVPAYIAAISGLGFVFSKRDGGFDFLRSAATVLYRLALGHPNSRVIFQNANDRDVLQDAKVVRAGQVVLIRGSGVDLDAFQATPEPEGPPVAIMAARLLQDKGVMEFVEAARLTAGHASGLRWLLVGSPDPGNPASISQGEFDRWSKEGVVECLGERSDIAALYQRSHIAVLPSYREGLPKSLVEAAACGRAVVTTDVPGCRDAIEPGVSGLLVPAHNARALADAVVSLASDDALRRRMGEAGRLLAEQEFDIHKIVQKHVDLYLQLSRPA</sequence>
<dbReference type="GO" id="GO:0016757">
    <property type="term" value="F:glycosyltransferase activity"/>
    <property type="evidence" value="ECO:0007669"/>
    <property type="project" value="InterPro"/>
</dbReference>
<dbReference type="InterPro" id="IPR001296">
    <property type="entry name" value="Glyco_trans_1"/>
</dbReference>